<protein>
    <submittedName>
        <fullName evidence="2">Uncharacterized protein</fullName>
    </submittedName>
</protein>
<dbReference type="EMBL" id="ML735803">
    <property type="protein sequence ID" value="KAE8413581.1"/>
    <property type="molecule type" value="Genomic_DNA"/>
</dbReference>
<dbReference type="PANTHER" id="PTHR37535:SF3">
    <property type="entry name" value="FLUG DOMAIN-CONTAINING PROTEIN"/>
    <property type="match status" value="1"/>
</dbReference>
<dbReference type="Proteomes" id="UP000325395">
    <property type="component" value="Unassembled WGS sequence"/>
</dbReference>
<proteinExistence type="predicted"/>
<reference evidence="2 3" key="1">
    <citation type="submission" date="2019-04" db="EMBL/GenBank/DDBJ databases">
        <authorList>
            <consortium name="DOE Joint Genome Institute"/>
            <person name="Mondo S."/>
            <person name="Kjaerbolling I."/>
            <person name="Vesth T."/>
            <person name="Frisvad J.C."/>
            <person name="Nybo J.L."/>
            <person name="Theobald S."/>
            <person name="Kildgaard S."/>
            <person name="Isbrandt T."/>
            <person name="Kuo A."/>
            <person name="Sato A."/>
            <person name="Lyhne E.K."/>
            <person name="Kogle M.E."/>
            <person name="Wiebenga A."/>
            <person name="Kun R.S."/>
            <person name="Lubbers R.J."/>
            <person name="Makela M.R."/>
            <person name="Barry K."/>
            <person name="Chovatia M."/>
            <person name="Clum A."/>
            <person name="Daum C."/>
            <person name="Haridas S."/>
            <person name="He G."/>
            <person name="LaButti K."/>
            <person name="Lipzen A."/>
            <person name="Riley R."/>
            <person name="Salamov A."/>
            <person name="Simmons B.A."/>
            <person name="Magnuson J.K."/>
            <person name="Henrissat B."/>
            <person name="Mortensen U.H."/>
            <person name="Larsen T.O."/>
            <person name="Devries R.P."/>
            <person name="Grigoriev I.V."/>
            <person name="Machida M."/>
            <person name="Baker S.E."/>
            <person name="Andersen M.R."/>
            <person name="Cantor M.N."/>
            <person name="Hua S.X."/>
        </authorList>
    </citation>
    <scope>NUCLEOTIDE SEQUENCE [LARGE SCALE GENOMIC DNA]</scope>
    <source>
        <strain evidence="2 3">CBS 117616</strain>
    </source>
</reference>
<feature type="region of interest" description="Disordered" evidence="1">
    <location>
        <begin position="1"/>
        <end position="58"/>
    </location>
</feature>
<keyword evidence="3" id="KW-1185">Reference proteome</keyword>
<accession>A0ABQ6WDN1</accession>
<evidence type="ECO:0000313" key="3">
    <source>
        <dbReference type="Proteomes" id="UP000325395"/>
    </source>
</evidence>
<feature type="compositionally biased region" description="Basic and acidic residues" evidence="1">
    <location>
        <begin position="35"/>
        <end position="58"/>
    </location>
</feature>
<organism evidence="2 3">
    <name type="scientific">Aspergillus pseudocaelatus</name>
    <dbReference type="NCBI Taxonomy" id="1825620"/>
    <lineage>
        <taxon>Eukaryota</taxon>
        <taxon>Fungi</taxon>
        <taxon>Dikarya</taxon>
        <taxon>Ascomycota</taxon>
        <taxon>Pezizomycotina</taxon>
        <taxon>Eurotiomycetes</taxon>
        <taxon>Eurotiomycetidae</taxon>
        <taxon>Eurotiales</taxon>
        <taxon>Aspergillaceae</taxon>
        <taxon>Aspergillus</taxon>
        <taxon>Aspergillus subgen. Circumdati</taxon>
    </lineage>
</organism>
<evidence type="ECO:0000256" key="1">
    <source>
        <dbReference type="SAM" id="MobiDB-lite"/>
    </source>
</evidence>
<sequence length="409" mass="47777">MAKRSESWKASQLEKKRKARRELRQQRGYDASAYRQKDAERTRGRASTKTKESYRERVRKYEERTCPKAIRLGKGIQLRHLRNLKEFTRWFIESTKGRLADDGRPTKNTINVHAQEFVPGFVLETGNEISSQDATELYYWIENELVEEGVLSTTRKPKYNFKLRDFERAIIAFWATNDPFFTPGRYRVQFHFITLRFLCTGSRVPSFTPASVDKVGRGLRYKDCDKPIYSGGLFLLALALADNVLYGFSSPEEVFEQRIPEGQDELFLRWNEDAKNRCTVRKVRKVRAAGASEDPLTKEIYAAGFRKILANACHFVTATVHAMRRALGAAGYSQFHEHGLPRRLPIEEEQKIDADPQLVTKATEIRNAESDDDIKRLKRDYNVLKRRIYASMYQQFQSEWAQNQRDWKY</sequence>
<gene>
    <name evidence="2" type="ORF">BDV36DRAFT_286872</name>
</gene>
<evidence type="ECO:0000313" key="2">
    <source>
        <dbReference type="EMBL" id="KAE8413581.1"/>
    </source>
</evidence>
<name>A0ABQ6WDN1_9EURO</name>
<dbReference type="PANTHER" id="PTHR37535">
    <property type="entry name" value="FLUG DOMAIN PROTEIN"/>
    <property type="match status" value="1"/>
</dbReference>